<evidence type="ECO:0000313" key="3">
    <source>
        <dbReference type="EMBL" id="MCY9693407.1"/>
    </source>
</evidence>
<proteinExistence type="predicted"/>
<accession>A0ABT4GB44</accession>
<name>A0ABT4GB44_9BACL</name>
<evidence type="ECO:0000313" key="4">
    <source>
        <dbReference type="Proteomes" id="UP001527099"/>
    </source>
</evidence>
<feature type="transmembrane region" description="Helical" evidence="2">
    <location>
        <begin position="28"/>
        <end position="48"/>
    </location>
</feature>
<protein>
    <submittedName>
        <fullName evidence="3">Uncharacterized protein</fullName>
    </submittedName>
</protein>
<keyword evidence="4" id="KW-1185">Reference proteome</keyword>
<evidence type="ECO:0000256" key="2">
    <source>
        <dbReference type="SAM" id="Phobius"/>
    </source>
</evidence>
<keyword evidence="2" id="KW-0472">Membrane</keyword>
<dbReference type="RefSeq" id="WP_268614953.1">
    <property type="nucleotide sequence ID" value="NZ_JAMDMX010000033.1"/>
</dbReference>
<dbReference type="EMBL" id="JAMDMX010000033">
    <property type="protein sequence ID" value="MCY9693407.1"/>
    <property type="molecule type" value="Genomic_DNA"/>
</dbReference>
<reference evidence="3 4" key="1">
    <citation type="submission" date="2022-05" db="EMBL/GenBank/DDBJ databases">
        <title>Genome Sequencing of Bee-Associated Microbes.</title>
        <authorList>
            <person name="Dunlap C."/>
        </authorList>
    </citation>
    <scope>NUCLEOTIDE SEQUENCE [LARGE SCALE GENOMIC DNA]</scope>
    <source>
        <strain evidence="3 4">NRRL B-14421</strain>
    </source>
</reference>
<evidence type="ECO:0000256" key="1">
    <source>
        <dbReference type="SAM" id="MobiDB-lite"/>
    </source>
</evidence>
<feature type="compositionally biased region" description="Polar residues" evidence="1">
    <location>
        <begin position="60"/>
        <end position="71"/>
    </location>
</feature>
<keyword evidence="2" id="KW-1133">Transmembrane helix</keyword>
<keyword evidence="2" id="KW-0812">Transmembrane</keyword>
<sequence length="71" mass="7598">MKKLSSRSTTEEDTHKSYSGSSSSTPRWVKVFGIIAIVLVLFLVILHLTGRGFGGHGGHTPSSSVIEQGVK</sequence>
<feature type="region of interest" description="Disordered" evidence="1">
    <location>
        <begin position="52"/>
        <end position="71"/>
    </location>
</feature>
<gene>
    <name evidence="3" type="ORF">M5X19_10955</name>
</gene>
<feature type="region of interest" description="Disordered" evidence="1">
    <location>
        <begin position="1"/>
        <end position="25"/>
    </location>
</feature>
<comment type="caution">
    <text evidence="3">The sequence shown here is derived from an EMBL/GenBank/DDBJ whole genome shotgun (WGS) entry which is preliminary data.</text>
</comment>
<organism evidence="3 4">
    <name type="scientific">Paenibacillus alginolyticus</name>
    <dbReference type="NCBI Taxonomy" id="59839"/>
    <lineage>
        <taxon>Bacteria</taxon>
        <taxon>Bacillati</taxon>
        <taxon>Bacillota</taxon>
        <taxon>Bacilli</taxon>
        <taxon>Bacillales</taxon>
        <taxon>Paenibacillaceae</taxon>
        <taxon>Paenibacillus</taxon>
    </lineage>
</organism>
<dbReference type="Proteomes" id="UP001527099">
    <property type="component" value="Unassembled WGS sequence"/>
</dbReference>